<dbReference type="PANTHER" id="PTHR35814">
    <property type="match status" value="1"/>
</dbReference>
<dbReference type="PANTHER" id="PTHR35814:SF1">
    <property type="entry name" value="GLUTATHIONE S-TRANSFERASE-RELATED"/>
    <property type="match status" value="1"/>
</dbReference>
<feature type="transmembrane region" description="Helical" evidence="5">
    <location>
        <begin position="107"/>
        <end position="129"/>
    </location>
</feature>
<evidence type="ECO:0000256" key="5">
    <source>
        <dbReference type="SAM" id="Phobius"/>
    </source>
</evidence>
<dbReference type="InterPro" id="IPR023352">
    <property type="entry name" value="MAPEG-like_dom_sf"/>
</dbReference>
<dbReference type="Proteomes" id="UP000006512">
    <property type="component" value="Unassembled WGS sequence"/>
</dbReference>
<sequence length="131" mass="14044">MNNFPVTSLYAIPLAIIFLILLFNVIKSRSSLSLSIGDGGHEGLHECIRKHGNFVEWVPMVLILMLLAEGRGVGPLWLHAAGALLTLGRIAHPFGLKASVPTHPLRIIGNMGGILATLILVVCLGLSHLNL</sequence>
<keyword evidence="2 5" id="KW-0812">Transmembrane</keyword>
<keyword evidence="7" id="KW-1185">Reference proteome</keyword>
<keyword evidence="6" id="KW-0808">Transferase</keyword>
<dbReference type="GO" id="GO:0016740">
    <property type="term" value="F:transferase activity"/>
    <property type="evidence" value="ECO:0007669"/>
    <property type="project" value="UniProtKB-KW"/>
</dbReference>
<evidence type="ECO:0000313" key="6">
    <source>
        <dbReference type="EMBL" id="EGF90128.1"/>
    </source>
</evidence>
<dbReference type="eggNOG" id="COG3788">
    <property type="taxonomic scope" value="Bacteria"/>
</dbReference>
<keyword evidence="3 5" id="KW-1133">Transmembrane helix</keyword>
<dbReference type="HOGENOM" id="CLU_134926_1_0_5"/>
<dbReference type="AlphaFoldDB" id="F4QRK2"/>
<dbReference type="OrthoDB" id="7630838at2"/>
<evidence type="ECO:0000256" key="1">
    <source>
        <dbReference type="ARBA" id="ARBA00004370"/>
    </source>
</evidence>
<dbReference type="STRING" id="715226.ABI_31410"/>
<dbReference type="EMBL" id="GL883079">
    <property type="protein sequence ID" value="EGF90128.1"/>
    <property type="molecule type" value="Genomic_DNA"/>
</dbReference>
<protein>
    <submittedName>
        <fullName evidence="6">Uncharacterized relative of glutathione S-transferase</fullName>
    </submittedName>
</protein>
<keyword evidence="4 5" id="KW-0472">Membrane</keyword>
<feature type="transmembrane region" description="Helical" evidence="5">
    <location>
        <begin position="6"/>
        <end position="26"/>
    </location>
</feature>
<reference evidence="7" key="1">
    <citation type="submission" date="2011-03" db="EMBL/GenBank/DDBJ databases">
        <title>Draft genome sequence of Brevundimonas diminuta.</title>
        <authorList>
            <person name="Brown P.J.B."/>
            <person name="Buechlein A."/>
            <person name="Hemmerich C."/>
            <person name="Brun Y.V."/>
        </authorList>
    </citation>
    <scope>NUCLEOTIDE SEQUENCE [LARGE SCALE GENOMIC DNA]</scope>
    <source>
        <strain evidence="7">C19</strain>
    </source>
</reference>
<evidence type="ECO:0000313" key="7">
    <source>
        <dbReference type="Proteomes" id="UP000006512"/>
    </source>
</evidence>
<gene>
    <name evidence="6" type="ORF">ABI_31410</name>
</gene>
<dbReference type="SUPFAM" id="SSF161084">
    <property type="entry name" value="MAPEG domain-like"/>
    <property type="match status" value="1"/>
</dbReference>
<dbReference type="GO" id="GO:0016020">
    <property type="term" value="C:membrane"/>
    <property type="evidence" value="ECO:0007669"/>
    <property type="project" value="UniProtKB-SubCell"/>
</dbReference>
<evidence type="ECO:0000256" key="3">
    <source>
        <dbReference type="ARBA" id="ARBA00022989"/>
    </source>
</evidence>
<dbReference type="Gene3D" id="1.20.120.550">
    <property type="entry name" value="Membrane associated eicosanoid/glutathione metabolism-like domain"/>
    <property type="match status" value="1"/>
</dbReference>
<organism evidence="6 7">
    <name type="scientific">Asticcacaulis biprosthecium C19</name>
    <dbReference type="NCBI Taxonomy" id="715226"/>
    <lineage>
        <taxon>Bacteria</taxon>
        <taxon>Pseudomonadati</taxon>
        <taxon>Pseudomonadota</taxon>
        <taxon>Alphaproteobacteria</taxon>
        <taxon>Caulobacterales</taxon>
        <taxon>Caulobacteraceae</taxon>
        <taxon>Asticcacaulis</taxon>
    </lineage>
</organism>
<comment type="subcellular location">
    <subcellularLocation>
        <location evidence="1">Membrane</location>
    </subcellularLocation>
</comment>
<dbReference type="Pfam" id="PF01124">
    <property type="entry name" value="MAPEG"/>
    <property type="match status" value="1"/>
</dbReference>
<proteinExistence type="predicted"/>
<accession>F4QRK2</accession>
<evidence type="ECO:0000256" key="2">
    <source>
        <dbReference type="ARBA" id="ARBA00022692"/>
    </source>
</evidence>
<dbReference type="RefSeq" id="WP_006273926.1">
    <property type="nucleotide sequence ID" value="NZ_GL883079.1"/>
</dbReference>
<dbReference type="InterPro" id="IPR001129">
    <property type="entry name" value="Membr-assoc_MAPEG"/>
</dbReference>
<name>F4QRK2_9CAUL</name>
<feature type="transmembrane region" description="Helical" evidence="5">
    <location>
        <begin position="76"/>
        <end position="95"/>
    </location>
</feature>
<evidence type="ECO:0000256" key="4">
    <source>
        <dbReference type="ARBA" id="ARBA00023136"/>
    </source>
</evidence>